<dbReference type="InterPro" id="IPR015168">
    <property type="entry name" value="SsuA/THI5"/>
</dbReference>
<reference evidence="4" key="1">
    <citation type="journal article" date="2019" name="Int. J. Syst. Evol. Microbiol.">
        <title>The Global Catalogue of Microorganisms (GCM) 10K type strain sequencing project: providing services to taxonomists for standard genome sequencing and annotation.</title>
        <authorList>
            <consortium name="The Broad Institute Genomics Platform"/>
            <consortium name="The Broad Institute Genome Sequencing Center for Infectious Disease"/>
            <person name="Wu L."/>
            <person name="Ma J."/>
        </authorList>
    </citation>
    <scope>NUCLEOTIDE SEQUENCE [LARGE SCALE GENOMIC DNA]</scope>
    <source>
        <strain evidence="4">JCM 30742</strain>
    </source>
</reference>
<protein>
    <recommendedName>
        <fullName evidence="2">SsuA/THI5-like domain-containing protein</fullName>
    </recommendedName>
</protein>
<keyword evidence="1" id="KW-0732">Signal</keyword>
<gene>
    <name evidence="3" type="ORF">GCM10023081_32120</name>
</gene>
<evidence type="ECO:0000256" key="1">
    <source>
        <dbReference type="SAM" id="SignalP"/>
    </source>
</evidence>
<comment type="caution">
    <text evidence="3">The sequence shown here is derived from an EMBL/GenBank/DDBJ whole genome shotgun (WGS) entry which is preliminary data.</text>
</comment>
<evidence type="ECO:0000259" key="2">
    <source>
        <dbReference type="Pfam" id="PF09084"/>
    </source>
</evidence>
<dbReference type="Proteomes" id="UP001500752">
    <property type="component" value="Unassembled WGS sequence"/>
</dbReference>
<accession>A0ABP7CMC8</accession>
<dbReference type="SUPFAM" id="SSF53850">
    <property type="entry name" value="Periplasmic binding protein-like II"/>
    <property type="match status" value="1"/>
</dbReference>
<dbReference type="PANTHER" id="PTHR30024">
    <property type="entry name" value="ALIPHATIC SULFONATES-BINDING PROTEIN-RELATED"/>
    <property type="match status" value="1"/>
</dbReference>
<evidence type="ECO:0000313" key="3">
    <source>
        <dbReference type="EMBL" id="GAA3692209.1"/>
    </source>
</evidence>
<dbReference type="PROSITE" id="PS51257">
    <property type="entry name" value="PROKAR_LIPOPROTEIN"/>
    <property type="match status" value="1"/>
</dbReference>
<evidence type="ECO:0000313" key="4">
    <source>
        <dbReference type="Proteomes" id="UP001500752"/>
    </source>
</evidence>
<dbReference type="Gene3D" id="3.40.190.10">
    <property type="entry name" value="Periplasmic binding protein-like II"/>
    <property type="match status" value="2"/>
</dbReference>
<dbReference type="EMBL" id="BAABEO010000020">
    <property type="protein sequence ID" value="GAA3692209.1"/>
    <property type="molecule type" value="Genomic_DNA"/>
</dbReference>
<sequence length="330" mass="34511">MKRLPKLMIALGAAAMALTACSPATGGSEQKSAAANGELREAHVGAVPVVDVAALYVGEKQGYFEDEGLKLNIEFGQGSAAMIPSLLNGQFDMLYGGSVNMLQAAGQDLPIQAVAVGGRTTGVVGKDHGGVLVLPESGIENAAGLEGKKVAVNALRGLHEVSLWAAIKKAGGDPKKVTFLEMPLADMGAALESGRIDAASTSEPFLGVIEGDGAKNIASLYAEADPNFVTATYFTSTKMTETDPEFVKAFVRALEKSFAYADANPDAVRAELGNFTKIDPALIDSMTLTRFKWGLTTEDVRLIARLAADAESLEDPDKATDAVTAFLNEQ</sequence>
<feature type="chain" id="PRO_5045988521" description="SsuA/THI5-like domain-containing protein" evidence="1">
    <location>
        <begin position="27"/>
        <end position="330"/>
    </location>
</feature>
<feature type="domain" description="SsuA/THI5-like" evidence="2">
    <location>
        <begin position="51"/>
        <end position="267"/>
    </location>
</feature>
<name>A0ABP7CMC8_9MICC</name>
<proteinExistence type="predicted"/>
<dbReference type="Pfam" id="PF09084">
    <property type="entry name" value="NMT1"/>
    <property type="match status" value="1"/>
</dbReference>
<feature type="signal peptide" evidence="1">
    <location>
        <begin position="1"/>
        <end position="26"/>
    </location>
</feature>
<organism evidence="3 4">
    <name type="scientific">Arthrobacter ginkgonis</name>
    <dbReference type="NCBI Taxonomy" id="1630594"/>
    <lineage>
        <taxon>Bacteria</taxon>
        <taxon>Bacillati</taxon>
        <taxon>Actinomycetota</taxon>
        <taxon>Actinomycetes</taxon>
        <taxon>Micrococcales</taxon>
        <taxon>Micrococcaceae</taxon>
        <taxon>Arthrobacter</taxon>
    </lineage>
</organism>
<dbReference type="RefSeq" id="WP_345152313.1">
    <property type="nucleotide sequence ID" value="NZ_BAABEO010000020.1"/>
</dbReference>
<keyword evidence="4" id="KW-1185">Reference proteome</keyword>